<evidence type="ECO:0000259" key="2">
    <source>
        <dbReference type="Pfam" id="PF00487"/>
    </source>
</evidence>
<feature type="domain" description="Fatty acid desaturase" evidence="2">
    <location>
        <begin position="20"/>
        <end position="243"/>
    </location>
</feature>
<dbReference type="GO" id="GO:0006629">
    <property type="term" value="P:lipid metabolic process"/>
    <property type="evidence" value="ECO:0007669"/>
    <property type="project" value="InterPro"/>
</dbReference>
<sequence length="291" mass="33978">MLRNLMVREYFSAIAASFNTIFKSNEHNARLGRMLMWVNGSCYGTYEDVRFKHFRHHVDNGDLCWFDYQAWFKRHPLILKLVLALEWLYIPAHEVIMHGMLVFGSFIIPQRKSQRLYNLTAIVIRGSLYGTLLWFYPRVAVLYAVAYMLMLIVLRFMDNLQHDYAGTHTLFDKTPLPHKSDRVYEQAHTFSNPISLKYKWPNLIVLNFGFHNAHHARPTTPWFQLPALHRELFGENPDDVIPFAAQLKCYSRFRVARVMTYEQEGNGAEYMKDASQGLATGINAVSFLTAF</sequence>
<feature type="transmembrane region" description="Helical" evidence="1">
    <location>
        <begin position="87"/>
        <end position="109"/>
    </location>
</feature>
<dbReference type="AlphaFoldDB" id="A0A809S8S0"/>
<dbReference type="Proteomes" id="UP000463939">
    <property type="component" value="Chromosome"/>
</dbReference>
<name>A0A809S8S0_9PROT</name>
<dbReference type="Pfam" id="PF00487">
    <property type="entry name" value="FA_desaturase"/>
    <property type="match status" value="1"/>
</dbReference>
<keyword evidence="1" id="KW-0472">Membrane</keyword>
<gene>
    <name evidence="3" type="ORF">SFSGTM_11200</name>
</gene>
<feature type="transmembrane region" description="Helical" evidence="1">
    <location>
        <begin position="116"/>
        <end position="134"/>
    </location>
</feature>
<dbReference type="EMBL" id="AP021881">
    <property type="protein sequence ID" value="BBP00412.1"/>
    <property type="molecule type" value="Genomic_DNA"/>
</dbReference>
<dbReference type="KEGG" id="sniv:SFSGTM_11200"/>
<keyword evidence="4" id="KW-1185">Reference proteome</keyword>
<organism evidence="3 4">
    <name type="scientific">Sulfuriferula nivalis</name>
    <dbReference type="NCBI Taxonomy" id="2675298"/>
    <lineage>
        <taxon>Bacteria</taxon>
        <taxon>Pseudomonadati</taxon>
        <taxon>Pseudomonadota</taxon>
        <taxon>Betaproteobacteria</taxon>
        <taxon>Nitrosomonadales</taxon>
        <taxon>Sulfuricellaceae</taxon>
        <taxon>Sulfuriferula</taxon>
    </lineage>
</organism>
<feature type="transmembrane region" description="Helical" evidence="1">
    <location>
        <begin position="140"/>
        <end position="157"/>
    </location>
</feature>
<keyword evidence="1" id="KW-0812">Transmembrane</keyword>
<accession>A0A809S8S0</accession>
<evidence type="ECO:0000256" key="1">
    <source>
        <dbReference type="SAM" id="Phobius"/>
    </source>
</evidence>
<dbReference type="InterPro" id="IPR005804">
    <property type="entry name" value="FA_desaturase_dom"/>
</dbReference>
<dbReference type="RefSeq" id="WP_162084348.1">
    <property type="nucleotide sequence ID" value="NZ_AP021881.1"/>
</dbReference>
<protein>
    <recommendedName>
        <fullName evidence="2">Fatty acid desaturase domain-containing protein</fullName>
    </recommendedName>
</protein>
<evidence type="ECO:0000313" key="3">
    <source>
        <dbReference type="EMBL" id="BBP00412.1"/>
    </source>
</evidence>
<keyword evidence="1" id="KW-1133">Transmembrane helix</keyword>
<proteinExistence type="predicted"/>
<evidence type="ECO:0000313" key="4">
    <source>
        <dbReference type="Proteomes" id="UP000463939"/>
    </source>
</evidence>
<reference evidence="4" key="1">
    <citation type="submission" date="2019-11" db="EMBL/GenBank/DDBJ databases">
        <title>Isolation and characterization of a novel species in the genus Sulfuriferula.</title>
        <authorList>
            <person name="Mochizuki J."/>
            <person name="Kojima H."/>
            <person name="Fukui M."/>
        </authorList>
    </citation>
    <scope>NUCLEOTIDE SEQUENCE [LARGE SCALE GENOMIC DNA]</scope>
    <source>
        <strain evidence="4">SGTM</strain>
    </source>
</reference>